<evidence type="ECO:0000313" key="3">
    <source>
        <dbReference type="Proteomes" id="UP000037269"/>
    </source>
</evidence>
<proteinExistence type="predicted"/>
<dbReference type="AlphaFoldDB" id="A0A0D1XWY6"/>
<feature type="region of interest" description="Disordered" evidence="1">
    <location>
        <begin position="67"/>
        <end position="88"/>
    </location>
</feature>
<keyword evidence="3" id="KW-1185">Reference proteome</keyword>
<comment type="caution">
    <text evidence="2">The sequence shown here is derived from an EMBL/GenBank/DDBJ whole genome shotgun (WGS) entry which is preliminary data.</text>
</comment>
<protein>
    <submittedName>
        <fullName evidence="2">Uncharacterized protein</fullName>
    </submittedName>
</protein>
<dbReference type="PATRIC" id="fig|47500.8.peg.6162"/>
<evidence type="ECO:0000256" key="1">
    <source>
        <dbReference type="SAM" id="MobiDB-lite"/>
    </source>
</evidence>
<dbReference type="STRING" id="47500.AF333_07575"/>
<reference evidence="2 3" key="1">
    <citation type="submission" date="2015-07" db="EMBL/GenBank/DDBJ databases">
        <title>Fjat-14205 dsm 2895.</title>
        <authorList>
            <person name="Liu B."/>
            <person name="Wang J."/>
            <person name="Zhu Y."/>
            <person name="Liu G."/>
            <person name="Chen Q."/>
            <person name="Chen Z."/>
            <person name="Lan J."/>
            <person name="Che J."/>
            <person name="Ge C."/>
            <person name="Shi H."/>
            <person name="Pan Z."/>
            <person name="Liu X."/>
        </authorList>
    </citation>
    <scope>NUCLEOTIDE SEQUENCE [LARGE SCALE GENOMIC DNA]</scope>
    <source>
        <strain evidence="2 3">DSM 2895</strain>
    </source>
</reference>
<evidence type="ECO:0000313" key="2">
    <source>
        <dbReference type="EMBL" id="KON95363.1"/>
    </source>
</evidence>
<organism evidence="2 3">
    <name type="scientific">Aneurinibacillus migulanus</name>
    <name type="common">Bacillus migulanus</name>
    <dbReference type="NCBI Taxonomy" id="47500"/>
    <lineage>
        <taxon>Bacteria</taxon>
        <taxon>Bacillati</taxon>
        <taxon>Bacillota</taxon>
        <taxon>Bacilli</taxon>
        <taxon>Bacillales</taxon>
        <taxon>Paenibacillaceae</taxon>
        <taxon>Aneurinibacillus group</taxon>
        <taxon>Aneurinibacillus</taxon>
    </lineage>
</organism>
<gene>
    <name evidence="2" type="ORF">AF333_07575</name>
</gene>
<dbReference type="Proteomes" id="UP000037269">
    <property type="component" value="Unassembled WGS sequence"/>
</dbReference>
<accession>A0A0D1XWY6</accession>
<sequence length="88" mass="9692">MCNKNFPIKLTGRNSKAIITNKNETSKMQSYKQSLIKSGGGTGPMKPGNRQKCKVLNPAKQCALEDESDGTYLRSQPSSSRKRVFLIG</sequence>
<dbReference type="EMBL" id="LGUG01000004">
    <property type="protein sequence ID" value="KON95363.1"/>
    <property type="molecule type" value="Genomic_DNA"/>
</dbReference>
<name>A0A0D1XWY6_ANEMI</name>